<dbReference type="InterPro" id="IPR051841">
    <property type="entry name" value="MT-Golgi_org_protein"/>
</dbReference>
<reference evidence="8" key="1">
    <citation type="submission" date="2016-02" db="EMBL/GenBank/DDBJ databases">
        <title>RNAseq analyses of the midgut from blood- or serum-fed Ixodes ricinus ticks.</title>
        <authorList>
            <person name="Perner J."/>
            <person name="Provaznik J."/>
            <person name="Schrenkova J."/>
            <person name="Urbanova V."/>
            <person name="Ribeiro J.M."/>
            <person name="Kopacek P."/>
        </authorList>
    </citation>
    <scope>NUCLEOTIDE SEQUENCE</scope>
    <source>
        <tissue evidence="8">Gut</tissue>
    </source>
</reference>
<accession>A0A131XUP6</accession>
<evidence type="ECO:0000256" key="1">
    <source>
        <dbReference type="ARBA" id="ARBA00004496"/>
    </source>
</evidence>
<feature type="coiled-coil region" evidence="5">
    <location>
        <begin position="152"/>
        <end position="476"/>
    </location>
</feature>
<evidence type="ECO:0000256" key="4">
    <source>
        <dbReference type="ARBA" id="ARBA00023054"/>
    </source>
</evidence>
<keyword evidence="3" id="KW-0597">Phosphoprotein</keyword>
<evidence type="ECO:0000256" key="6">
    <source>
        <dbReference type="SAM" id="MobiDB-lite"/>
    </source>
</evidence>
<proteinExistence type="evidence at transcript level"/>
<comment type="subcellular location">
    <subcellularLocation>
        <location evidence="1">Cytoplasm</location>
    </subcellularLocation>
</comment>
<dbReference type="PANTHER" id="PTHR18902">
    <property type="entry name" value="NUCLEAR MITOTIC APPARATUS PROTEIN 1-RELATED"/>
    <property type="match status" value="1"/>
</dbReference>
<dbReference type="PANTHER" id="PTHR18902:SF25">
    <property type="entry name" value="GRIP AND COILED-COIL DOMAIN-CONTAINING PROTEIN 2"/>
    <property type="match status" value="1"/>
</dbReference>
<evidence type="ECO:0000259" key="7">
    <source>
        <dbReference type="PROSITE" id="PS50913"/>
    </source>
</evidence>
<feature type="region of interest" description="Disordered" evidence="6">
    <location>
        <begin position="1165"/>
        <end position="1185"/>
    </location>
</feature>
<dbReference type="EMBL" id="GEFM01005861">
    <property type="protein sequence ID" value="JAP69935.1"/>
    <property type="molecule type" value="mRNA"/>
</dbReference>
<protein>
    <submittedName>
        <fullName evidence="8">Putative hyaluronan mediated motility receptor</fullName>
    </submittedName>
</protein>
<feature type="non-terminal residue" evidence="8">
    <location>
        <position position="1"/>
    </location>
</feature>
<feature type="coiled-coil region" evidence="5">
    <location>
        <begin position="1681"/>
        <end position="1715"/>
    </location>
</feature>
<keyword evidence="4 5" id="KW-0175">Coiled coil</keyword>
<evidence type="ECO:0000256" key="5">
    <source>
        <dbReference type="SAM" id="Coils"/>
    </source>
</evidence>
<feature type="coiled-coil region" evidence="5">
    <location>
        <begin position="1782"/>
        <end position="1833"/>
    </location>
</feature>
<dbReference type="Pfam" id="PF01465">
    <property type="entry name" value="GRIP"/>
    <property type="match status" value="1"/>
</dbReference>
<keyword evidence="2" id="KW-0963">Cytoplasm</keyword>
<feature type="coiled-coil region" evidence="5">
    <location>
        <begin position="1341"/>
        <end position="1557"/>
    </location>
</feature>
<dbReference type="GO" id="GO:0005737">
    <property type="term" value="C:cytoplasm"/>
    <property type="evidence" value="ECO:0007669"/>
    <property type="project" value="UniProtKB-SubCell"/>
</dbReference>
<feature type="coiled-coil region" evidence="5">
    <location>
        <begin position="16"/>
        <end position="123"/>
    </location>
</feature>
<dbReference type="InterPro" id="IPR000237">
    <property type="entry name" value="GRIP_dom"/>
</dbReference>
<organism evidence="8">
    <name type="scientific">Ixodes ricinus</name>
    <name type="common">Common tick</name>
    <name type="synonym">Acarus ricinus</name>
    <dbReference type="NCBI Taxonomy" id="34613"/>
    <lineage>
        <taxon>Eukaryota</taxon>
        <taxon>Metazoa</taxon>
        <taxon>Ecdysozoa</taxon>
        <taxon>Arthropoda</taxon>
        <taxon>Chelicerata</taxon>
        <taxon>Arachnida</taxon>
        <taxon>Acari</taxon>
        <taxon>Parasitiformes</taxon>
        <taxon>Ixodida</taxon>
        <taxon>Ixodoidea</taxon>
        <taxon>Ixodidae</taxon>
        <taxon>Ixodinae</taxon>
        <taxon>Ixodes</taxon>
    </lineage>
</organism>
<keyword evidence="8" id="KW-0675">Receptor</keyword>
<feature type="region of interest" description="Disordered" evidence="6">
    <location>
        <begin position="1562"/>
        <end position="1586"/>
    </location>
</feature>
<dbReference type="SMART" id="SM00755">
    <property type="entry name" value="Grip"/>
    <property type="match status" value="1"/>
</dbReference>
<dbReference type="Pfam" id="PF16704">
    <property type="entry name" value="Rab_bind"/>
    <property type="match status" value="1"/>
</dbReference>
<dbReference type="InterPro" id="IPR032023">
    <property type="entry name" value="GCC2_Rab_bind"/>
</dbReference>
<feature type="coiled-coil region" evidence="5">
    <location>
        <begin position="1194"/>
        <end position="1277"/>
    </location>
</feature>
<evidence type="ECO:0000313" key="8">
    <source>
        <dbReference type="EMBL" id="JAP69935.1"/>
    </source>
</evidence>
<feature type="coiled-coil region" evidence="5">
    <location>
        <begin position="993"/>
        <end position="1048"/>
    </location>
</feature>
<evidence type="ECO:0000256" key="2">
    <source>
        <dbReference type="ARBA" id="ARBA00022490"/>
    </source>
</evidence>
<dbReference type="Gene3D" id="1.10.220.60">
    <property type="entry name" value="GRIP domain"/>
    <property type="match status" value="1"/>
</dbReference>
<name>A0A131XUP6_IXORI</name>
<evidence type="ECO:0000256" key="3">
    <source>
        <dbReference type="ARBA" id="ARBA00022553"/>
    </source>
</evidence>
<sequence length="1903" mass="217137">QSSEKNPKISVEEASREDLVKQVKRQLALLQKAKARCDDLNKRCHERDKVNEELLSRCEALEAEQKETEELRQAYLSLQGAQEKQFESFQVLEDQLAASNEDLVKWRRKYQECLEKLECTESKMAAYTQGTECLREEFKKLELDNKVCHARIEEVLQSQKQLEAEKTALQQRLATLEQEKLPAESEARIEISQGHMKQKIEELLSQCNMLKQERDSANASREALMQQVQSANEEVCGLQEQLTAVLEERSCLENQRDMKMNECNLLQEEKHGLEEQVSNLYQAKEELEAKEKEFVKILDDNSSLEKSLSEAVNENTQLQLCVNDLQERLRVVQAAKERLASDLEIALESSKELQTQRCLVQQLEEKLAENAEVHQSLMQQLEVSVAQKLESTKLIDNLRNSLASAEQRLLRGNQDPLDFESQEAVDNRNANQEELEDLRHEREQLLSKVSDLEKAVSRLRDEMSELQEQLDVARRGDKSLLQNLQSSAAKVSLLEKQLNDSMHQKQDIIDELNQVKDLQHFLEDEAKELHQECDKLKTQAGQLEADLENDRLHIQKLEHELEDAETRDQQSFKELEALRGHLNEMALCTLKAQDTLRRCTESDVELRVVQLQREFYRLCQLVLETAERNLVDIHVEGLPPGTGATLVLNDSCEFGAPPCEDGEQSKDDTVSGEAFEALKREVEGLQEQLTASRNSVDLLQFEKQAVEEELAMEKIMKERFNRDLAASNEQLALAKQRAEEVLAETTLQIAEFEKRLEDSSRNLIDRDEALQSVSKELDDMHFRYSELENKYSQLSEKISVDQASIAKNQASLIAEKDSMLKRLQLELEKANEQFTKLKADLEFSQVEIQELRLQCDTMGSQNVRATSELTSKHDNEIKHLEETVKSLKHDNDTLVEEISQKGKDLSLHANDLTDAKQQLLLLQQEVASLRAANLTLTQECSMLSTSLEASKADVEKLSTCLSSSSMEKDTLQEGLSQELSSTRAELISKTKLLEEIHSRLDDQLERTENLQALLTTLEEAHQDCRAQIDNKESELSAAKDEVTQLQKECAKLCTIFKSDSLLNEDSVPCHEWYTAQMTALKLISRLVAHAVRPRDHDSADTVSILAEAGAVHTALSSKIESYDEIEDSPMSLERVLSKAMFDNVVILLAILSDVQQLWNSLAKDAEHKSEDTSLTEPVEPEQESEKMAELLSSLKEKDDMLAKFKALAMRLKKELAEKGKQMNSLEKELSNVKQELEKNSQASKQTLQNFQSLQSEYDKLQDQNEATRSLCKEWEMKVASVVNDLALAKMEMTSVAAERDKVKQANDVMSAELKAWEQCKADFEAKVITLEAQLCTAKGQEDRLQSRMKALEEQMDELKRQLGAEREQHANTAHQLDRMQKESKMHSLLDLEIADYERTVAELNNLLKEKNEELDNSRKEALTYQTKISDLVEHTGYLESQKKSDDERLLAFKDTVANLKEELAQSRRHEEELVRAEVRLESEIRAIQLREEETKLSFAELSRKCQSLEASLRSSRENHQRATKTLESKIASLKEVLATTQSELETTKAEFDNYKVRVHTVLKQQKKSTAPSGDASGGDSDAQEKMHSVIEQLRLRIKDLTEQLEVGQSEAEAAQEEYDRLAQRHQLVASELEAREREWKHRLEEALKQKTLEMGVELEKQLEQQYETLSSKFQKKISQKEQEHQSALESQQEAFEELKRELSELQQKLPTVQQDDVVPFDITTQERQDGEGSESISPVPAIPAKPLPWGLVPTGGFVPLEQLLRGEEDPVPDDPDVLLSKVAEAQRKVDHLAELLNESESSNLRMTEQIRVLKEEIRRLERNQEREKHAQNLEYLKNIVMKFATLRGGSEKERLVPVLTTMLKLSPEEQKELQTVVSGESQADAAAGSGWGGYLPRWPGFVG</sequence>
<feature type="domain" description="GRIP" evidence="7">
    <location>
        <begin position="1826"/>
        <end position="1876"/>
    </location>
</feature>
<feature type="coiled-coil region" evidence="5">
    <location>
        <begin position="675"/>
        <end position="932"/>
    </location>
</feature>
<feature type="coiled-coil region" evidence="5">
    <location>
        <begin position="512"/>
        <end position="574"/>
    </location>
</feature>
<dbReference type="PROSITE" id="PS50913">
    <property type="entry name" value="GRIP"/>
    <property type="match status" value="1"/>
</dbReference>